<comment type="function">
    <text evidence="7">May be involved in the degradation of misfolded endoplasmic reticulum (ER) luminal proteins.</text>
</comment>
<keyword evidence="6 7" id="KW-0472">Membrane</keyword>
<evidence type="ECO:0000256" key="6">
    <source>
        <dbReference type="ARBA" id="ARBA00023136"/>
    </source>
</evidence>
<dbReference type="PANTHER" id="PTHR11009">
    <property type="entry name" value="DER1-LIKE PROTEIN, DERLIN"/>
    <property type="match status" value="1"/>
</dbReference>
<evidence type="ECO:0000256" key="1">
    <source>
        <dbReference type="ARBA" id="ARBA00004477"/>
    </source>
</evidence>
<feature type="transmembrane region" description="Helical" evidence="7">
    <location>
        <begin position="55"/>
        <end position="72"/>
    </location>
</feature>
<dbReference type="InterPro" id="IPR007599">
    <property type="entry name" value="DER1"/>
</dbReference>
<evidence type="ECO:0000256" key="8">
    <source>
        <dbReference type="SAM" id="MobiDB-lite"/>
    </source>
</evidence>
<feature type="compositionally biased region" description="Basic and acidic residues" evidence="8">
    <location>
        <begin position="273"/>
        <end position="286"/>
    </location>
</feature>
<evidence type="ECO:0000256" key="7">
    <source>
        <dbReference type="RuleBase" id="RU363059"/>
    </source>
</evidence>
<evidence type="ECO:0000256" key="2">
    <source>
        <dbReference type="ARBA" id="ARBA00008917"/>
    </source>
</evidence>
<evidence type="ECO:0000313" key="10">
    <source>
        <dbReference type="Proteomes" id="UP001217754"/>
    </source>
</evidence>
<dbReference type="Proteomes" id="UP001217754">
    <property type="component" value="Chromosome 2"/>
</dbReference>
<keyword evidence="5 7" id="KW-1133">Transmembrane helix</keyword>
<dbReference type="RefSeq" id="XP_060121446.1">
    <property type="nucleotide sequence ID" value="XM_060265463.1"/>
</dbReference>
<reference evidence="9" key="1">
    <citation type="submission" date="2023-03" db="EMBL/GenBank/DDBJ databases">
        <title>Mating type loci evolution in Malassezia.</title>
        <authorList>
            <person name="Coelho M.A."/>
        </authorList>
    </citation>
    <scope>NUCLEOTIDE SEQUENCE</scope>
    <source>
        <strain evidence="9">CBS 9431</strain>
    </source>
</reference>
<evidence type="ECO:0000256" key="3">
    <source>
        <dbReference type="ARBA" id="ARBA00022692"/>
    </source>
</evidence>
<name>A0AAF0JAA2_9BASI</name>
<dbReference type="Pfam" id="PF04511">
    <property type="entry name" value="DER1"/>
    <property type="match status" value="1"/>
</dbReference>
<evidence type="ECO:0000313" key="9">
    <source>
        <dbReference type="EMBL" id="WFD38549.1"/>
    </source>
</evidence>
<comment type="subcellular location">
    <subcellularLocation>
        <location evidence="1 7">Endoplasmic reticulum membrane</location>
        <topology evidence="1 7">Multi-pass membrane protein</topology>
    </subcellularLocation>
</comment>
<accession>A0AAF0JAA2</accession>
<evidence type="ECO:0000256" key="4">
    <source>
        <dbReference type="ARBA" id="ARBA00022824"/>
    </source>
</evidence>
<keyword evidence="4 7" id="KW-0256">Endoplasmic reticulum</keyword>
<dbReference type="SUPFAM" id="SSF144091">
    <property type="entry name" value="Rhomboid-like"/>
    <property type="match status" value="1"/>
</dbReference>
<dbReference type="AlphaFoldDB" id="A0AAF0JAA2"/>
<organism evidence="9 10">
    <name type="scientific">Malassezia japonica</name>
    <dbReference type="NCBI Taxonomy" id="223818"/>
    <lineage>
        <taxon>Eukaryota</taxon>
        <taxon>Fungi</taxon>
        <taxon>Dikarya</taxon>
        <taxon>Basidiomycota</taxon>
        <taxon>Ustilaginomycotina</taxon>
        <taxon>Malasseziomycetes</taxon>
        <taxon>Malasseziales</taxon>
        <taxon>Malasseziaceae</taxon>
        <taxon>Malassezia</taxon>
    </lineage>
</organism>
<dbReference type="EMBL" id="CP119959">
    <property type="protein sequence ID" value="WFD38549.1"/>
    <property type="molecule type" value="Genomic_DNA"/>
</dbReference>
<dbReference type="InterPro" id="IPR035952">
    <property type="entry name" value="Rhomboid-like_sf"/>
</dbReference>
<proteinExistence type="inferred from homology"/>
<feature type="region of interest" description="Disordered" evidence="8">
    <location>
        <begin position="250"/>
        <end position="292"/>
    </location>
</feature>
<keyword evidence="10" id="KW-1185">Reference proteome</keyword>
<gene>
    <name evidence="9" type="ORF">MJAP1_001505</name>
</gene>
<sequence>MDAFNSLPPVTRTLLLSEAAITVPCLLAMLEPWRVALIWPLVFKKYEVYRIVTSYFYGGSGLPLVINTLVLFRTSFDLENRGLIGDTADYSWALLLMCSMILAFNLPLQSAIHFRPMLSAISYVWAVQIPNAKVSLFGLVRLQAKFLPYVNLLIDLILGGPMYALVSATGLAAGYIWFYITGVRRPPPTSRDGRAHLDRFLTKYIAPLFETPRRVRRLITGDGAVRQRSYGTAYSPSVPPASSSKGYWWPFGPRGQTAGGHSTGLRPRAPAQPDRDAIRAATEARLRKNSSS</sequence>
<feature type="transmembrane region" description="Helical" evidence="7">
    <location>
        <begin position="92"/>
        <end position="108"/>
    </location>
</feature>
<protein>
    <recommendedName>
        <fullName evidence="7">Derlin</fullName>
    </recommendedName>
</protein>
<feature type="transmembrane region" description="Helical" evidence="7">
    <location>
        <begin position="120"/>
        <end position="140"/>
    </location>
</feature>
<keyword evidence="3 7" id="KW-0812">Transmembrane</keyword>
<comment type="similarity">
    <text evidence="2 7">Belongs to the derlin family.</text>
</comment>
<feature type="transmembrane region" description="Helical" evidence="7">
    <location>
        <begin position="160"/>
        <end position="180"/>
    </location>
</feature>
<dbReference type="GO" id="GO:0005789">
    <property type="term" value="C:endoplasmic reticulum membrane"/>
    <property type="evidence" value="ECO:0007669"/>
    <property type="project" value="UniProtKB-SubCell"/>
</dbReference>
<dbReference type="GO" id="GO:0006950">
    <property type="term" value="P:response to stress"/>
    <property type="evidence" value="ECO:0007669"/>
    <property type="project" value="UniProtKB-ARBA"/>
</dbReference>
<feature type="transmembrane region" description="Helical" evidence="7">
    <location>
        <begin position="20"/>
        <end position="43"/>
    </location>
</feature>
<dbReference type="GeneID" id="85225154"/>
<evidence type="ECO:0000256" key="5">
    <source>
        <dbReference type="ARBA" id="ARBA00022989"/>
    </source>
</evidence>